<gene>
    <name evidence="1" type="ORF">RHIZ70_4057</name>
</gene>
<sequence length="90" mass="10380">MRSKTTSWTASPVRLKELASRSDKQIDYSDIPELDEAFFEKAKLVRPAADKRQITIRIDADVLDWFRAQGKGYQTHMNAILKAYVHSQKP</sequence>
<dbReference type="EMBL" id="UEYP01000006">
    <property type="protein sequence ID" value="SSC68349.1"/>
    <property type="molecule type" value="Genomic_DNA"/>
</dbReference>
<dbReference type="Pfam" id="PF14384">
    <property type="entry name" value="BrnA_antitoxin"/>
    <property type="match status" value="1"/>
</dbReference>
<evidence type="ECO:0000313" key="2">
    <source>
        <dbReference type="Proteomes" id="UP000254764"/>
    </source>
</evidence>
<name>A0A376AKN5_9HYPH</name>
<dbReference type="AlphaFoldDB" id="A0A376AKN5"/>
<evidence type="ECO:0008006" key="3">
    <source>
        <dbReference type="Google" id="ProtNLM"/>
    </source>
</evidence>
<dbReference type="Proteomes" id="UP000254764">
    <property type="component" value="Unassembled WGS sequence"/>
</dbReference>
<proteinExistence type="predicted"/>
<dbReference type="RefSeq" id="WP_181904021.1">
    <property type="nucleotide sequence ID" value="NZ_UEYP01000006.1"/>
</dbReference>
<keyword evidence="2" id="KW-1185">Reference proteome</keyword>
<organism evidence="1 2">
    <name type="scientific">Ciceribacter selenitireducens ATCC BAA-1503</name>
    <dbReference type="NCBI Taxonomy" id="1336235"/>
    <lineage>
        <taxon>Bacteria</taxon>
        <taxon>Pseudomonadati</taxon>
        <taxon>Pseudomonadota</taxon>
        <taxon>Alphaproteobacteria</taxon>
        <taxon>Hyphomicrobiales</taxon>
        <taxon>Rhizobiaceae</taxon>
        <taxon>Ciceribacter</taxon>
    </lineage>
</organism>
<evidence type="ECO:0000313" key="1">
    <source>
        <dbReference type="EMBL" id="SSC68349.1"/>
    </source>
</evidence>
<protein>
    <recommendedName>
        <fullName evidence="3">3-oxoacyl-ACP synthase</fullName>
    </recommendedName>
</protein>
<accession>A0A376AKN5</accession>
<dbReference type="InterPro" id="IPR025528">
    <property type="entry name" value="BrnA_antitoxin"/>
</dbReference>
<reference evidence="2" key="1">
    <citation type="submission" date="2018-07" db="EMBL/GenBank/DDBJ databases">
        <authorList>
            <person name="Peiro R."/>
            <person name="Begona"/>
            <person name="Cbmso G."/>
            <person name="Lopez M."/>
            <person name="Gonzalez S."/>
        </authorList>
    </citation>
    <scope>NUCLEOTIDE SEQUENCE [LARGE SCALE GENOMIC DNA]</scope>
</reference>